<dbReference type="Pfam" id="PF02585">
    <property type="entry name" value="PIG-L"/>
    <property type="match status" value="1"/>
</dbReference>
<dbReference type="Gene3D" id="3.40.50.10320">
    <property type="entry name" value="LmbE-like"/>
    <property type="match status" value="1"/>
</dbReference>
<name>D9QNG0_BRESC</name>
<proteinExistence type="predicted"/>
<keyword evidence="2" id="KW-1185">Reference proteome</keyword>
<dbReference type="PANTHER" id="PTHR12993">
    <property type="entry name" value="N-ACETYLGLUCOSAMINYL-PHOSPHATIDYLINOSITOL DE-N-ACETYLASE-RELATED"/>
    <property type="match status" value="1"/>
</dbReference>
<dbReference type="HOGENOM" id="CLU_049311_0_1_5"/>
<dbReference type="InterPro" id="IPR024078">
    <property type="entry name" value="LmbE-like_dom_sf"/>
</dbReference>
<dbReference type="AlphaFoldDB" id="D9QNG0"/>
<evidence type="ECO:0000313" key="1">
    <source>
        <dbReference type="EMBL" id="ADL02195.1"/>
    </source>
</evidence>
<organism evidence="1 2">
    <name type="scientific">Brevundimonas subvibrioides (strain ATCC 15264 / DSM 4735 / LMG 14903 / NBRC 16000 / CB 81)</name>
    <name type="common">Caulobacter subvibrioides</name>
    <dbReference type="NCBI Taxonomy" id="633149"/>
    <lineage>
        <taxon>Bacteria</taxon>
        <taxon>Pseudomonadati</taxon>
        <taxon>Pseudomonadota</taxon>
        <taxon>Alphaproteobacteria</taxon>
        <taxon>Caulobacterales</taxon>
        <taxon>Caulobacteraceae</taxon>
        <taxon>Brevundimonas</taxon>
    </lineage>
</organism>
<protein>
    <submittedName>
        <fullName evidence="1">LmbE family protein</fullName>
    </submittedName>
</protein>
<dbReference type="STRING" id="633149.Bresu_2888"/>
<gene>
    <name evidence="1" type="ordered locus">Bresu_2888</name>
</gene>
<dbReference type="InParanoid" id="D9QNG0"/>
<dbReference type="GO" id="GO:0016811">
    <property type="term" value="F:hydrolase activity, acting on carbon-nitrogen (but not peptide) bonds, in linear amides"/>
    <property type="evidence" value="ECO:0007669"/>
    <property type="project" value="TreeGrafter"/>
</dbReference>
<dbReference type="SUPFAM" id="SSF102588">
    <property type="entry name" value="LmbE-like"/>
    <property type="match status" value="1"/>
</dbReference>
<dbReference type="EMBL" id="CP002102">
    <property type="protein sequence ID" value="ADL02195.1"/>
    <property type="molecule type" value="Genomic_DNA"/>
</dbReference>
<dbReference type="PANTHER" id="PTHR12993:SF29">
    <property type="entry name" value="BLR3841 PROTEIN"/>
    <property type="match status" value="1"/>
</dbReference>
<accession>D9QNG0</accession>
<dbReference type="KEGG" id="bsb:Bresu_2888"/>
<reference evidence="2" key="1">
    <citation type="journal article" date="2011" name="J. Bacteriol.">
        <title>Genome sequences of eight morphologically diverse alphaproteobacteria.</title>
        <authorList>
            <consortium name="US DOE Joint Genome Institute"/>
            <person name="Brown P.J."/>
            <person name="Kysela D.T."/>
            <person name="Buechlein A."/>
            <person name="Hemmerich C."/>
            <person name="Brun Y.V."/>
        </authorList>
    </citation>
    <scope>NUCLEOTIDE SEQUENCE [LARGE SCALE GENOMIC DNA]</scope>
    <source>
        <strain evidence="2">ATCC 15264 / DSM 4735 / LMG 14903 / NBRC 16000 / CB 81</strain>
    </source>
</reference>
<dbReference type="InterPro" id="IPR003737">
    <property type="entry name" value="GlcNAc_PI_deacetylase-related"/>
</dbReference>
<dbReference type="RefSeq" id="WP_013270296.1">
    <property type="nucleotide sequence ID" value="NC_014375.1"/>
</dbReference>
<dbReference type="eggNOG" id="COG2120">
    <property type="taxonomic scope" value="Bacteria"/>
</dbReference>
<dbReference type="Proteomes" id="UP000002696">
    <property type="component" value="Chromosome"/>
</dbReference>
<evidence type="ECO:0000313" key="2">
    <source>
        <dbReference type="Proteomes" id="UP000002696"/>
    </source>
</evidence>
<sequence>MVGRRRLSATHWRAARWLVLAPHADDETLGAGALIAETARAGRLAGLVFLTDGTGSHPHPDAASRARLKAMRKAEARTACRRLTGAQGPRPLFLDWRDAHPHAPGSAAWLAAVRSLAALCRREGVDAIATTAREEPHCDHAAAGALAQAVADAALRPVTVFDYCVWGEPPARGSALETGFLTPGRRRAALAAHRSQLTPAFGDGFRLPERQRIMPRTDRLYPRDRHDAS</sequence>